<dbReference type="GO" id="GO:0000981">
    <property type="term" value="F:DNA-binding transcription factor activity, RNA polymerase II-specific"/>
    <property type="evidence" value="ECO:0007669"/>
    <property type="project" value="TreeGrafter"/>
</dbReference>
<evidence type="ECO:0000313" key="4">
    <source>
        <dbReference type="EMBL" id="KAJ3177583.1"/>
    </source>
</evidence>
<gene>
    <name evidence="4" type="ORF">HDU87_004336</name>
</gene>
<dbReference type="EMBL" id="JADGJQ010000032">
    <property type="protein sequence ID" value="KAJ3177583.1"/>
    <property type="molecule type" value="Genomic_DNA"/>
</dbReference>
<dbReference type="GO" id="GO:0005634">
    <property type="term" value="C:nucleus"/>
    <property type="evidence" value="ECO:0007669"/>
    <property type="project" value="TreeGrafter"/>
</dbReference>
<feature type="compositionally biased region" description="Basic and acidic residues" evidence="1">
    <location>
        <begin position="216"/>
        <end position="227"/>
    </location>
</feature>
<evidence type="ECO:0000313" key="5">
    <source>
        <dbReference type="Proteomes" id="UP001212152"/>
    </source>
</evidence>
<organism evidence="4 5">
    <name type="scientific">Geranomyces variabilis</name>
    <dbReference type="NCBI Taxonomy" id="109894"/>
    <lineage>
        <taxon>Eukaryota</taxon>
        <taxon>Fungi</taxon>
        <taxon>Fungi incertae sedis</taxon>
        <taxon>Chytridiomycota</taxon>
        <taxon>Chytridiomycota incertae sedis</taxon>
        <taxon>Chytridiomycetes</taxon>
        <taxon>Spizellomycetales</taxon>
        <taxon>Powellomycetaceae</taxon>
        <taxon>Geranomyces</taxon>
    </lineage>
</organism>
<dbReference type="Proteomes" id="UP001212152">
    <property type="component" value="Unassembled WGS sequence"/>
</dbReference>
<feature type="domain" description="HTH myb-type" evidence="3">
    <location>
        <begin position="126"/>
        <end position="173"/>
    </location>
</feature>
<dbReference type="InterPro" id="IPR017930">
    <property type="entry name" value="Myb_dom"/>
</dbReference>
<keyword evidence="5" id="KW-1185">Reference proteome</keyword>
<dbReference type="PANTHER" id="PTHR45614">
    <property type="entry name" value="MYB PROTEIN-RELATED"/>
    <property type="match status" value="1"/>
</dbReference>
<dbReference type="SMART" id="SM00717">
    <property type="entry name" value="SANT"/>
    <property type="match status" value="3"/>
</dbReference>
<dbReference type="InterPro" id="IPR001005">
    <property type="entry name" value="SANT/Myb"/>
</dbReference>
<dbReference type="Gene3D" id="1.10.10.60">
    <property type="entry name" value="Homeodomain-like"/>
    <property type="match status" value="3"/>
</dbReference>
<feature type="region of interest" description="Disordered" evidence="1">
    <location>
        <begin position="209"/>
        <end position="238"/>
    </location>
</feature>
<dbReference type="PROSITE" id="PS51294">
    <property type="entry name" value="HTH_MYB"/>
    <property type="match status" value="3"/>
</dbReference>
<dbReference type="GO" id="GO:0000978">
    <property type="term" value="F:RNA polymerase II cis-regulatory region sequence-specific DNA binding"/>
    <property type="evidence" value="ECO:0007669"/>
    <property type="project" value="TreeGrafter"/>
</dbReference>
<reference evidence="4" key="1">
    <citation type="submission" date="2020-05" db="EMBL/GenBank/DDBJ databases">
        <title>Phylogenomic resolution of chytrid fungi.</title>
        <authorList>
            <person name="Stajich J.E."/>
            <person name="Amses K."/>
            <person name="Simmons R."/>
            <person name="Seto K."/>
            <person name="Myers J."/>
            <person name="Bonds A."/>
            <person name="Quandt C.A."/>
            <person name="Barry K."/>
            <person name="Liu P."/>
            <person name="Grigoriev I."/>
            <person name="Longcore J.E."/>
            <person name="James T.Y."/>
        </authorList>
    </citation>
    <scope>NUCLEOTIDE SEQUENCE</scope>
    <source>
        <strain evidence="4">JEL0379</strain>
    </source>
</reference>
<feature type="domain" description="Myb-like" evidence="2">
    <location>
        <begin position="118"/>
        <end position="169"/>
    </location>
</feature>
<name>A0AAD5XMI9_9FUNG</name>
<dbReference type="InterPro" id="IPR009057">
    <property type="entry name" value="Homeodomain-like_sf"/>
</dbReference>
<accession>A0AAD5XMI9</accession>
<dbReference type="PROSITE" id="PS50090">
    <property type="entry name" value="MYB_LIKE"/>
    <property type="match status" value="3"/>
</dbReference>
<feature type="region of interest" description="Disordered" evidence="1">
    <location>
        <begin position="450"/>
        <end position="492"/>
    </location>
</feature>
<feature type="domain" description="HTH myb-type" evidence="3">
    <location>
        <begin position="17"/>
        <end position="71"/>
    </location>
</feature>
<protein>
    <submittedName>
        <fullName evidence="4">Uncharacterized protein</fullName>
    </submittedName>
</protein>
<dbReference type="CDD" id="cd00167">
    <property type="entry name" value="SANT"/>
    <property type="match status" value="3"/>
</dbReference>
<proteinExistence type="predicted"/>
<dbReference type="Pfam" id="PF00249">
    <property type="entry name" value="Myb_DNA-binding"/>
    <property type="match status" value="3"/>
</dbReference>
<dbReference type="AlphaFoldDB" id="A0AAD5XMI9"/>
<feature type="domain" description="HTH myb-type" evidence="3">
    <location>
        <begin position="73"/>
        <end position="121"/>
    </location>
</feature>
<evidence type="ECO:0000256" key="1">
    <source>
        <dbReference type="SAM" id="MobiDB-lite"/>
    </source>
</evidence>
<evidence type="ECO:0000259" key="3">
    <source>
        <dbReference type="PROSITE" id="PS51294"/>
    </source>
</evidence>
<sequence length="655" mass="71652">MDKVLRPVTERKVPAERRPWQPEEDKLLLELVERESRGDEPTMWKRVAESIPGRNNKNCRKRWHSTLKCKNNGTWSPDEDERLIAAVETHGTLWVKVAKHVGTRISDQCAKRWTDYLDPNLTHDEWLPEEDRTLLKAVEIHGRSWTAIVQSCLKGRAAISAKNRYGKLMRDIEKANAKNGGKGNVARAKRSAKTMETVTETTAVAKDITPQQPEPVPHDKDLGDPLTKRQRTCSASTTSPLVTTMADSAFSGSSTAGSVCYSPPADNAFQDFLNAPLPQFPTADPFMMDIDDFLFLNGNDSGLAPVPADSIIGGMNDFAFDPFSVTDDAAGYPHTCLSSVIDPVAVPNSYDQFGFLSSEMFGDVLSSAAWNEPGSNVAGAYEHTAFLGTFLNQQELQEASHPMLVDEPAKMESEFVPAAFSVPPQPPSPTPAMVKEPASVKFLRTTPMRPFLPVGSMPPAPKRPNKEATTPAQRDEPTPPSSTSSPYSSSSSSFVRPYPLLSSSSWQGHTRVAFDSQRRCVDNLLQSFRAPIQGADYFDHLSSSTPSVADDVGYMSVARHVAPPPLSGDADVGFLLSLLFPTISCSPMMTIACKPAAAITYNADTATAATVQSRHRVTVLSPSPIATSFIFRQIQALWVELTTLSIVWVLLRVSI</sequence>
<evidence type="ECO:0000259" key="2">
    <source>
        <dbReference type="PROSITE" id="PS50090"/>
    </source>
</evidence>
<feature type="domain" description="Myb-like" evidence="2">
    <location>
        <begin position="12"/>
        <end position="67"/>
    </location>
</feature>
<dbReference type="InterPro" id="IPR050560">
    <property type="entry name" value="MYB_TF"/>
</dbReference>
<feature type="compositionally biased region" description="Low complexity" evidence="1">
    <location>
        <begin position="481"/>
        <end position="492"/>
    </location>
</feature>
<feature type="domain" description="Myb-like" evidence="2">
    <location>
        <begin position="71"/>
        <end position="117"/>
    </location>
</feature>
<comment type="caution">
    <text evidence="4">The sequence shown here is derived from an EMBL/GenBank/DDBJ whole genome shotgun (WGS) entry which is preliminary data.</text>
</comment>
<dbReference type="SUPFAM" id="SSF46689">
    <property type="entry name" value="Homeodomain-like"/>
    <property type="match status" value="2"/>
</dbReference>